<proteinExistence type="inferred from homology"/>
<evidence type="ECO:0000256" key="1">
    <source>
        <dbReference type="ARBA" id="ARBA00009283"/>
    </source>
</evidence>
<gene>
    <name evidence="4" type="ORF">RJT34_33287</name>
</gene>
<organism evidence="4 5">
    <name type="scientific">Clitoria ternatea</name>
    <name type="common">Butterfly pea</name>
    <dbReference type="NCBI Taxonomy" id="43366"/>
    <lineage>
        <taxon>Eukaryota</taxon>
        <taxon>Viridiplantae</taxon>
        <taxon>Streptophyta</taxon>
        <taxon>Embryophyta</taxon>
        <taxon>Tracheophyta</taxon>
        <taxon>Spermatophyta</taxon>
        <taxon>Magnoliopsida</taxon>
        <taxon>eudicotyledons</taxon>
        <taxon>Gunneridae</taxon>
        <taxon>Pentapetalae</taxon>
        <taxon>rosids</taxon>
        <taxon>fabids</taxon>
        <taxon>Fabales</taxon>
        <taxon>Fabaceae</taxon>
        <taxon>Papilionoideae</taxon>
        <taxon>50 kb inversion clade</taxon>
        <taxon>NPAAA clade</taxon>
        <taxon>indigoferoid/millettioid clade</taxon>
        <taxon>Phaseoleae</taxon>
        <taxon>Clitoria</taxon>
    </lineage>
</organism>
<evidence type="ECO:0000313" key="5">
    <source>
        <dbReference type="Proteomes" id="UP001359559"/>
    </source>
</evidence>
<accession>A0AAN9EXK1</accession>
<keyword evidence="2" id="KW-0378">Hydrolase</keyword>
<dbReference type="InterPro" id="IPR000407">
    <property type="entry name" value="GDA1_CD39_NTPase"/>
</dbReference>
<dbReference type="GO" id="GO:0016787">
    <property type="term" value="F:hydrolase activity"/>
    <property type="evidence" value="ECO:0007669"/>
    <property type="project" value="UniProtKB-KW"/>
</dbReference>
<evidence type="ECO:0000313" key="4">
    <source>
        <dbReference type="EMBL" id="KAK7265664.1"/>
    </source>
</evidence>
<dbReference type="EMBL" id="JAYKXN010000008">
    <property type="protein sequence ID" value="KAK7265664.1"/>
    <property type="molecule type" value="Genomic_DNA"/>
</dbReference>
<dbReference type="Gene3D" id="3.30.420.40">
    <property type="match status" value="1"/>
</dbReference>
<sequence>MPYELHNDTPIFVLASAGMRRSLRDDADLVLGDFQADVNDQSFMFSESWTWVLNGREEAYGCVALKYKRESFGKFGSTYQKNHSQPP</sequence>
<dbReference type="Proteomes" id="UP001359559">
    <property type="component" value="Unassembled WGS sequence"/>
</dbReference>
<name>A0AAN9EXK1_CLITE</name>
<feature type="active site" description="Proton acceptor" evidence="3">
    <location>
        <position position="58"/>
    </location>
</feature>
<dbReference type="AlphaFoldDB" id="A0AAN9EXK1"/>
<evidence type="ECO:0000256" key="3">
    <source>
        <dbReference type="PIRSR" id="PIRSR600407-1"/>
    </source>
</evidence>
<evidence type="ECO:0000256" key="2">
    <source>
        <dbReference type="ARBA" id="ARBA00022801"/>
    </source>
</evidence>
<comment type="similarity">
    <text evidence="1">Belongs to the GDA1/CD39 NTPase family.</text>
</comment>
<keyword evidence="5" id="KW-1185">Reference proteome</keyword>
<protein>
    <submittedName>
        <fullName evidence="4">Uncharacterized protein</fullName>
    </submittedName>
</protein>
<reference evidence="4 5" key="1">
    <citation type="submission" date="2024-01" db="EMBL/GenBank/DDBJ databases">
        <title>The genomes of 5 underutilized Papilionoideae crops provide insights into root nodulation and disease resistance.</title>
        <authorList>
            <person name="Yuan L."/>
        </authorList>
    </citation>
    <scope>NUCLEOTIDE SEQUENCE [LARGE SCALE GENOMIC DNA]</scope>
    <source>
        <strain evidence="4">LY-2023</strain>
        <tissue evidence="4">Leaf</tissue>
    </source>
</reference>
<dbReference type="Pfam" id="PF01150">
    <property type="entry name" value="GDA1_CD39"/>
    <property type="match status" value="1"/>
</dbReference>
<comment type="caution">
    <text evidence="4">The sequence shown here is derived from an EMBL/GenBank/DDBJ whole genome shotgun (WGS) entry which is preliminary data.</text>
</comment>